<reference evidence="1" key="2">
    <citation type="journal article" date="2014" name="Nat. Commun.">
        <title>The emerging biofuel crop Camelina sativa retains a highly undifferentiated hexaploid genome structure.</title>
        <authorList>
            <person name="Kagale S."/>
            <person name="Koh C."/>
            <person name="Nixon J."/>
            <person name="Bollina V."/>
            <person name="Clarke W.E."/>
            <person name="Tuteja R."/>
            <person name="Spillane C."/>
            <person name="Robinson S.J."/>
            <person name="Links M.G."/>
            <person name="Clarke C."/>
            <person name="Higgins E.E."/>
            <person name="Huebert T."/>
            <person name="Sharpe A.G."/>
            <person name="Parkin I.A."/>
        </authorList>
    </citation>
    <scope>NUCLEOTIDE SEQUENCE [LARGE SCALE GENOMIC DNA]</scope>
    <source>
        <strain evidence="1">r\DH55</strain>
    </source>
</reference>
<reference evidence="2 3" key="3">
    <citation type="submission" date="2025-05" db="UniProtKB">
        <authorList>
            <consortium name="RefSeq"/>
        </authorList>
    </citation>
    <scope>IDENTIFICATION</scope>
    <source>
        <tissue evidence="2 3">Leaf</tissue>
    </source>
</reference>
<name>A0ABM1QMD5_CAMSA</name>
<reference evidence="1" key="1">
    <citation type="journal article" date="1997" name="Nucleic Acids Res.">
        <title>tRNAscan-SE: a program for improved detection of transfer RNA genes in genomic sequence.</title>
        <authorList>
            <person name="Lowe T.M."/>
            <person name="Eddy S.R."/>
        </authorList>
    </citation>
    <scope>NUCLEOTIDE SEQUENCE [LARGE SCALE GENOMIC DNA]</scope>
    <source>
        <strain evidence="1">r\DH55</strain>
    </source>
</reference>
<dbReference type="Proteomes" id="UP000694864">
    <property type="component" value="Chromosome 2"/>
</dbReference>
<protein>
    <submittedName>
        <fullName evidence="2 3">Uncharacterized protein LOC104737741</fullName>
    </submittedName>
</protein>
<sequence length="154" mass="18000">MRNGCLPYLGNIYLWKRKSNKEEKKAAKANEVSKAITGKNKDKSYEKRVMVERWMSKDVVGKSHIHDSIAANNNNSLRDSIIVNRKQDSTQDQAKTIQRYKEDEEKLMRGYHLGPCVPKFGDWTSDECFEWTPRRNEFNKVKTFDLRGVKSNVK</sequence>
<dbReference type="GeneID" id="104737741"/>
<evidence type="ECO:0000313" key="1">
    <source>
        <dbReference type="Proteomes" id="UP000694864"/>
    </source>
</evidence>
<evidence type="ECO:0000313" key="2">
    <source>
        <dbReference type="RefSeq" id="XP_010456307.1"/>
    </source>
</evidence>
<dbReference type="RefSeq" id="XP_019087923.1">
    <property type="nucleotide sequence ID" value="XM_019232378.1"/>
</dbReference>
<keyword evidence="1" id="KW-1185">Reference proteome</keyword>
<accession>A0ABM1QMD5</accession>
<gene>
    <name evidence="2 3" type="primary">LOC104737741</name>
</gene>
<dbReference type="RefSeq" id="XP_010456307.1">
    <property type="nucleotide sequence ID" value="XM_010458005.2"/>
</dbReference>
<organism evidence="1 3">
    <name type="scientific">Camelina sativa</name>
    <name type="common">False flax</name>
    <name type="synonym">Myagrum sativum</name>
    <dbReference type="NCBI Taxonomy" id="90675"/>
    <lineage>
        <taxon>Eukaryota</taxon>
        <taxon>Viridiplantae</taxon>
        <taxon>Streptophyta</taxon>
        <taxon>Embryophyta</taxon>
        <taxon>Tracheophyta</taxon>
        <taxon>Spermatophyta</taxon>
        <taxon>Magnoliopsida</taxon>
        <taxon>eudicotyledons</taxon>
        <taxon>Gunneridae</taxon>
        <taxon>Pentapetalae</taxon>
        <taxon>rosids</taxon>
        <taxon>malvids</taxon>
        <taxon>Brassicales</taxon>
        <taxon>Brassicaceae</taxon>
        <taxon>Camelineae</taxon>
        <taxon>Camelina</taxon>
    </lineage>
</organism>
<evidence type="ECO:0000313" key="3">
    <source>
        <dbReference type="RefSeq" id="XP_019087923.1"/>
    </source>
</evidence>
<proteinExistence type="predicted"/>